<evidence type="ECO:0000256" key="1">
    <source>
        <dbReference type="ARBA" id="ARBA00007572"/>
    </source>
</evidence>
<protein>
    <submittedName>
        <fullName evidence="7">DNA ligase</fullName>
    </submittedName>
</protein>
<reference evidence="8" key="1">
    <citation type="submission" date="2017-09" db="EMBL/GenBank/DDBJ databases">
        <title>Depth-based differentiation of microbial function through sediment-hosted aquifers and enrichment of novel symbionts in the deep terrestrial subsurface.</title>
        <authorList>
            <person name="Probst A.J."/>
            <person name="Ladd B."/>
            <person name="Jarett J.K."/>
            <person name="Geller-Mcgrath D.E."/>
            <person name="Sieber C.M.K."/>
            <person name="Emerson J.B."/>
            <person name="Anantharaman K."/>
            <person name="Thomas B.C."/>
            <person name="Malmstrom R."/>
            <person name="Stieglmeier M."/>
            <person name="Klingl A."/>
            <person name="Woyke T."/>
            <person name="Ryan C.M."/>
            <person name="Banfield J.F."/>
        </authorList>
    </citation>
    <scope>NUCLEOTIDE SEQUENCE [LARGE SCALE GENOMIC DNA]</scope>
</reference>
<dbReference type="Gene3D" id="1.10.3260.10">
    <property type="entry name" value="DNA ligase, ATP-dependent, N-terminal domain"/>
    <property type="match status" value="1"/>
</dbReference>
<evidence type="ECO:0000313" key="8">
    <source>
        <dbReference type="Proteomes" id="UP000231474"/>
    </source>
</evidence>
<evidence type="ECO:0000313" key="7">
    <source>
        <dbReference type="EMBL" id="PJE67377.1"/>
    </source>
</evidence>
<dbReference type="GO" id="GO:0006310">
    <property type="term" value="P:DNA recombination"/>
    <property type="evidence" value="ECO:0007669"/>
    <property type="project" value="UniProtKB-KW"/>
</dbReference>
<dbReference type="GO" id="GO:0006273">
    <property type="term" value="P:lagging strand elongation"/>
    <property type="evidence" value="ECO:0007669"/>
    <property type="project" value="TreeGrafter"/>
</dbReference>
<dbReference type="GO" id="GO:0003677">
    <property type="term" value="F:DNA binding"/>
    <property type="evidence" value="ECO:0007669"/>
    <property type="project" value="InterPro"/>
</dbReference>
<dbReference type="GO" id="GO:0006281">
    <property type="term" value="P:DNA repair"/>
    <property type="evidence" value="ECO:0007669"/>
    <property type="project" value="UniProtKB-KW"/>
</dbReference>
<dbReference type="InterPro" id="IPR036599">
    <property type="entry name" value="DNA_ligase_N_sf"/>
</dbReference>
<keyword evidence="2 7" id="KW-0436">Ligase</keyword>
<gene>
    <name evidence="7" type="ORF">COU95_02740</name>
</gene>
<dbReference type="SUPFAM" id="SSF117018">
    <property type="entry name" value="ATP-dependent DNA ligase DNA-binding domain"/>
    <property type="match status" value="1"/>
</dbReference>
<dbReference type="GO" id="GO:0003910">
    <property type="term" value="F:DNA ligase (ATP) activity"/>
    <property type="evidence" value="ECO:0007669"/>
    <property type="project" value="InterPro"/>
</dbReference>
<dbReference type="Proteomes" id="UP000231474">
    <property type="component" value="Unassembled WGS sequence"/>
</dbReference>
<evidence type="ECO:0000256" key="5">
    <source>
        <dbReference type="ARBA" id="ARBA00023204"/>
    </source>
</evidence>
<comment type="similarity">
    <text evidence="1">Belongs to the ATP-dependent DNA ligase family.</text>
</comment>
<evidence type="ECO:0000256" key="3">
    <source>
        <dbReference type="ARBA" id="ARBA00022763"/>
    </source>
</evidence>
<dbReference type="InterPro" id="IPR050191">
    <property type="entry name" value="ATP-dep_DNA_ligase"/>
</dbReference>
<feature type="domain" description="DNA ligase ATP-dependent N-terminal" evidence="6">
    <location>
        <begin position="2"/>
        <end position="171"/>
    </location>
</feature>
<keyword evidence="4" id="KW-0233">DNA recombination</keyword>
<name>A0A2M8L3B9_9BACT</name>
<dbReference type="EMBL" id="PFEK01000054">
    <property type="protein sequence ID" value="PJE67377.1"/>
    <property type="molecule type" value="Genomic_DNA"/>
</dbReference>
<proteinExistence type="inferred from homology"/>
<dbReference type="AlphaFoldDB" id="A0A2M8L3B9"/>
<dbReference type="PANTHER" id="PTHR45674:SF4">
    <property type="entry name" value="DNA LIGASE 1"/>
    <property type="match status" value="1"/>
</dbReference>
<feature type="non-terminal residue" evidence="7">
    <location>
        <position position="210"/>
    </location>
</feature>
<organism evidence="7 8">
    <name type="scientific">Candidatus Shapirobacteria bacterium CG10_big_fil_rev_8_21_14_0_10_40_9</name>
    <dbReference type="NCBI Taxonomy" id="1974888"/>
    <lineage>
        <taxon>Bacteria</taxon>
        <taxon>Candidatus Shapironibacteriota</taxon>
    </lineage>
</organism>
<evidence type="ECO:0000256" key="4">
    <source>
        <dbReference type="ARBA" id="ARBA00023172"/>
    </source>
</evidence>
<comment type="caution">
    <text evidence="7">The sequence shown here is derived from an EMBL/GenBank/DDBJ whole genome shotgun (WGS) entry which is preliminary data.</text>
</comment>
<dbReference type="InterPro" id="IPR012308">
    <property type="entry name" value="DNA_ligase_ATP-dep_N"/>
</dbReference>
<accession>A0A2M8L3B9</accession>
<evidence type="ECO:0000256" key="2">
    <source>
        <dbReference type="ARBA" id="ARBA00022598"/>
    </source>
</evidence>
<dbReference type="Pfam" id="PF04675">
    <property type="entry name" value="DNA_ligase_A_N"/>
    <property type="match status" value="1"/>
</dbReference>
<evidence type="ECO:0000259" key="6">
    <source>
        <dbReference type="Pfam" id="PF04675"/>
    </source>
</evidence>
<keyword evidence="5" id="KW-0234">DNA repair</keyword>
<keyword evidence="3" id="KW-0227">DNA damage</keyword>
<dbReference type="PANTHER" id="PTHR45674">
    <property type="entry name" value="DNA LIGASE 1/3 FAMILY MEMBER"/>
    <property type="match status" value="1"/>
</dbReference>
<sequence>MEFAKLSEFLQNLEETPSRNKMIEILAELFKVSDRDEIDKICYLSLGQLAPLYEGIEFNLAEKMMIRALAQSFNLSESKIKKHSKKLGDLGDVVTELKPKTRALKLSVLQVYKRLYEIAMEGGKGSVRRKISKMATLLGELDSLSAKYAVRIPLGKLRLGFSELTIMDALSWMTAGDKSKRKEIEEAYNVRADIGQIVRLVKEKGLKGLA</sequence>